<name>A0A1H5PYJ0_9ACTN</name>
<evidence type="ECO:0000259" key="1">
    <source>
        <dbReference type="Pfam" id="PF12680"/>
    </source>
</evidence>
<proteinExistence type="predicted"/>
<dbReference type="SUPFAM" id="SSF54427">
    <property type="entry name" value="NTF2-like"/>
    <property type="match status" value="2"/>
</dbReference>
<keyword evidence="3" id="KW-1185">Reference proteome</keyword>
<gene>
    <name evidence="2" type="ORF">SAMN04488561_7004</name>
</gene>
<reference evidence="3" key="1">
    <citation type="submission" date="2016-10" db="EMBL/GenBank/DDBJ databases">
        <authorList>
            <person name="Varghese N."/>
            <person name="Submissions S."/>
        </authorList>
    </citation>
    <scope>NUCLEOTIDE SEQUENCE [LARGE SCALE GENOMIC DNA]</scope>
    <source>
        <strain evidence="3">DSM 45237</strain>
    </source>
</reference>
<dbReference type="STRING" id="561176.SAMN04488561_7004"/>
<dbReference type="Proteomes" id="UP000181980">
    <property type="component" value="Unassembled WGS sequence"/>
</dbReference>
<feature type="domain" description="SnoaL-like" evidence="1">
    <location>
        <begin position="144"/>
        <end position="244"/>
    </location>
</feature>
<organism evidence="2 3">
    <name type="scientific">Jiangella alba</name>
    <dbReference type="NCBI Taxonomy" id="561176"/>
    <lineage>
        <taxon>Bacteria</taxon>
        <taxon>Bacillati</taxon>
        <taxon>Actinomycetota</taxon>
        <taxon>Actinomycetes</taxon>
        <taxon>Jiangellales</taxon>
        <taxon>Jiangellaceae</taxon>
        <taxon>Jiangella</taxon>
    </lineage>
</organism>
<accession>A0A1H5PYJ0</accession>
<dbReference type="InterPro" id="IPR037401">
    <property type="entry name" value="SnoaL-like"/>
</dbReference>
<dbReference type="Gene3D" id="3.10.450.50">
    <property type="match status" value="2"/>
</dbReference>
<dbReference type="OrthoDB" id="5185819at2"/>
<evidence type="ECO:0000313" key="3">
    <source>
        <dbReference type="Proteomes" id="UP000181980"/>
    </source>
</evidence>
<dbReference type="EMBL" id="FNUC01000004">
    <property type="protein sequence ID" value="SEF18933.1"/>
    <property type="molecule type" value="Genomic_DNA"/>
</dbReference>
<dbReference type="InterPro" id="IPR032710">
    <property type="entry name" value="NTF2-like_dom_sf"/>
</dbReference>
<dbReference type="RefSeq" id="WP_069111317.1">
    <property type="nucleotide sequence ID" value="NZ_FNUC01000004.1"/>
</dbReference>
<dbReference type="Pfam" id="PF12680">
    <property type="entry name" value="SnoaL_2"/>
    <property type="match status" value="2"/>
</dbReference>
<sequence length="251" mass="27078">MPTTTRTTADTVDRFNRAFLDHDAEALTELVGAGCVMDAIQPAPDGARYVGREACLTFWRELAADRTTRFEPEDVAVAGERATIRWRYRFGAGPDGSVRGVTLLRVRDGLIVEALAYSKTGGVPLAPDAASTAGAGRSTRQVLDQYNEAFRAHDPALLAGLIADDCVIEDSGPAPDGVRREGGAACLARWSELAANPELRFTPEPAEIHGDLAVQPWLLQWGDGEEDHVRGVNLLRVRAGRIAEARGYVKA</sequence>
<dbReference type="AlphaFoldDB" id="A0A1H5PYJ0"/>
<evidence type="ECO:0000313" key="2">
    <source>
        <dbReference type="EMBL" id="SEF18933.1"/>
    </source>
</evidence>
<feature type="domain" description="SnoaL-like" evidence="1">
    <location>
        <begin position="12"/>
        <end position="113"/>
    </location>
</feature>
<protein>
    <submittedName>
        <fullName evidence="2">SnoaL-like domain-containing protein</fullName>
    </submittedName>
</protein>